<organism evidence="2">
    <name type="scientific">Ignisphaera aggregans</name>
    <dbReference type="NCBI Taxonomy" id="334771"/>
    <lineage>
        <taxon>Archaea</taxon>
        <taxon>Thermoproteota</taxon>
        <taxon>Thermoprotei</taxon>
        <taxon>Desulfurococcales</taxon>
        <taxon>Desulfurococcaceae</taxon>
        <taxon>Ignisphaera</taxon>
    </lineage>
</organism>
<proteinExistence type="predicted"/>
<keyword evidence="1" id="KW-1133">Transmembrane helix</keyword>
<accession>A0A7J2U4F2</accession>
<sequence>MYRVFRVIINSFTFILTIIMSVVTFQYNPWLSIVFFLASLDQFEDVYYYVYGKRLIPRSLMFLDIVFEGVMFMIGLAMLMLSVSYYAYFSTWLFRALIFLSIMVMWSSVEDVIQWTSAPTATPSVQIPSTPSSPIPVKVFTYVREKKEVCETEGRFVRRKNC</sequence>
<feature type="transmembrane region" description="Helical" evidence="1">
    <location>
        <begin position="33"/>
        <end position="50"/>
    </location>
</feature>
<evidence type="ECO:0000313" key="2">
    <source>
        <dbReference type="EMBL" id="HEM67668.1"/>
    </source>
</evidence>
<dbReference type="AlphaFoldDB" id="A0A7J2U4F2"/>
<feature type="transmembrane region" description="Helical" evidence="1">
    <location>
        <begin position="62"/>
        <end position="86"/>
    </location>
</feature>
<feature type="transmembrane region" description="Helical" evidence="1">
    <location>
        <begin position="7"/>
        <end position="27"/>
    </location>
</feature>
<keyword evidence="1" id="KW-0472">Membrane</keyword>
<feature type="transmembrane region" description="Helical" evidence="1">
    <location>
        <begin position="92"/>
        <end position="109"/>
    </location>
</feature>
<protein>
    <submittedName>
        <fullName evidence="2">Uncharacterized protein</fullName>
    </submittedName>
</protein>
<keyword evidence="1" id="KW-0812">Transmembrane</keyword>
<gene>
    <name evidence="2" type="ORF">ENO26_08950</name>
</gene>
<dbReference type="EMBL" id="DSEU01000060">
    <property type="protein sequence ID" value="HEM67668.1"/>
    <property type="molecule type" value="Genomic_DNA"/>
</dbReference>
<name>A0A7J2U4F2_9CREN</name>
<evidence type="ECO:0000256" key="1">
    <source>
        <dbReference type="SAM" id="Phobius"/>
    </source>
</evidence>
<reference evidence="2" key="1">
    <citation type="journal article" date="2020" name="mSystems">
        <title>Genome- and Community-Level Interaction Insights into Carbon Utilization and Element Cycling Functions of Hydrothermarchaeota in Hydrothermal Sediment.</title>
        <authorList>
            <person name="Zhou Z."/>
            <person name="Liu Y."/>
            <person name="Xu W."/>
            <person name="Pan J."/>
            <person name="Luo Z.H."/>
            <person name="Li M."/>
        </authorList>
    </citation>
    <scope>NUCLEOTIDE SEQUENCE [LARGE SCALE GENOMIC DNA]</scope>
    <source>
        <strain evidence="2">SpSt-125</strain>
    </source>
</reference>
<comment type="caution">
    <text evidence="2">The sequence shown here is derived from an EMBL/GenBank/DDBJ whole genome shotgun (WGS) entry which is preliminary data.</text>
</comment>